<comment type="caution">
    <text evidence="1">The sequence shown here is derived from an EMBL/GenBank/DDBJ whole genome shotgun (WGS) entry which is preliminary data.</text>
</comment>
<evidence type="ECO:0000313" key="2">
    <source>
        <dbReference type="Proteomes" id="UP001222027"/>
    </source>
</evidence>
<evidence type="ECO:0000313" key="1">
    <source>
        <dbReference type="EMBL" id="KAJ8484259.1"/>
    </source>
</evidence>
<name>A0AAV8R0I1_ENSVE</name>
<dbReference type="Proteomes" id="UP001222027">
    <property type="component" value="Unassembled WGS sequence"/>
</dbReference>
<accession>A0AAV8R0I1</accession>
<gene>
    <name evidence="1" type="ORF">OPV22_016744</name>
</gene>
<sequence>MQAKQAQGNTTDTSIKRRETIPKKARCCIKDSHQQLHYPDFNSINCSEVIHHASSSPVKKCMGACKRQEWSQTPSACIPSG</sequence>
<keyword evidence="2" id="KW-1185">Reference proteome</keyword>
<dbReference type="AlphaFoldDB" id="A0AAV8R0I1"/>
<protein>
    <submittedName>
        <fullName evidence="1">Uncharacterized protein</fullName>
    </submittedName>
</protein>
<dbReference type="EMBL" id="JAQQAF010000005">
    <property type="protein sequence ID" value="KAJ8484259.1"/>
    <property type="molecule type" value="Genomic_DNA"/>
</dbReference>
<organism evidence="1 2">
    <name type="scientific">Ensete ventricosum</name>
    <name type="common">Abyssinian banana</name>
    <name type="synonym">Musa ensete</name>
    <dbReference type="NCBI Taxonomy" id="4639"/>
    <lineage>
        <taxon>Eukaryota</taxon>
        <taxon>Viridiplantae</taxon>
        <taxon>Streptophyta</taxon>
        <taxon>Embryophyta</taxon>
        <taxon>Tracheophyta</taxon>
        <taxon>Spermatophyta</taxon>
        <taxon>Magnoliopsida</taxon>
        <taxon>Liliopsida</taxon>
        <taxon>Zingiberales</taxon>
        <taxon>Musaceae</taxon>
        <taxon>Ensete</taxon>
    </lineage>
</organism>
<proteinExistence type="predicted"/>
<reference evidence="1 2" key="1">
    <citation type="submission" date="2022-12" db="EMBL/GenBank/DDBJ databases">
        <title>Chromosome-scale assembly of the Ensete ventricosum genome.</title>
        <authorList>
            <person name="Dussert Y."/>
            <person name="Stocks J."/>
            <person name="Wendawek A."/>
            <person name="Woldeyes F."/>
            <person name="Nichols R.A."/>
            <person name="Borrell J.S."/>
        </authorList>
    </citation>
    <scope>NUCLEOTIDE SEQUENCE [LARGE SCALE GENOMIC DNA]</scope>
    <source>
        <strain evidence="2">cv. Maze</strain>
        <tissue evidence="1">Seeds</tissue>
    </source>
</reference>